<dbReference type="EMBL" id="JAACJN010000130">
    <property type="protein sequence ID" value="KAF5369129.1"/>
    <property type="molecule type" value="Genomic_DNA"/>
</dbReference>
<comment type="caution">
    <text evidence="2">The sequence shown here is derived from an EMBL/GenBank/DDBJ whole genome shotgun (WGS) entry which is preliminary data.</text>
</comment>
<reference evidence="2 5" key="1">
    <citation type="journal article" date="2020" name="ISME J.">
        <title>Uncovering the hidden diversity of litter-decomposition mechanisms in mushroom-forming fungi.</title>
        <authorList>
            <person name="Floudas D."/>
            <person name="Bentzer J."/>
            <person name="Ahren D."/>
            <person name="Johansson T."/>
            <person name="Persson P."/>
            <person name="Tunlid A."/>
        </authorList>
    </citation>
    <scope>NUCLEOTIDE SEQUENCE [LARGE SCALE GENOMIC DNA]</scope>
    <source>
        <strain evidence="2 5">CBS 406.79</strain>
    </source>
</reference>
<evidence type="ECO:0000313" key="3">
    <source>
        <dbReference type="EMBL" id="KAF5367863.1"/>
    </source>
</evidence>
<keyword evidence="1" id="KW-0560">Oxidoreductase</keyword>
<evidence type="ECO:0000313" key="4">
    <source>
        <dbReference type="EMBL" id="KAF5369129.1"/>
    </source>
</evidence>
<evidence type="ECO:0000313" key="5">
    <source>
        <dbReference type="Proteomes" id="UP000518752"/>
    </source>
</evidence>
<dbReference type="PANTHER" id="PTHR47534:SF3">
    <property type="entry name" value="ALCOHOL DEHYDROGENASE-LIKE C-TERMINAL DOMAIN-CONTAINING PROTEIN"/>
    <property type="match status" value="1"/>
</dbReference>
<dbReference type="InterPro" id="IPR052228">
    <property type="entry name" value="Sec_Metab_Biosynth_Oxidored"/>
</dbReference>
<dbReference type="GO" id="GO:0016491">
    <property type="term" value="F:oxidoreductase activity"/>
    <property type="evidence" value="ECO:0007669"/>
    <property type="project" value="UniProtKB-KW"/>
</dbReference>
<name>A0A8H5G5D8_9AGAR</name>
<dbReference type="Proteomes" id="UP000518752">
    <property type="component" value="Unassembled WGS sequence"/>
</dbReference>
<evidence type="ECO:0000313" key="2">
    <source>
        <dbReference type="EMBL" id="KAF5358722.1"/>
    </source>
</evidence>
<sequence>MQAMQRIPTIRALNDSTSFSYIPTAVFIGGTSGIGQGLAEAFARRAKGNAHMIPVGRNKAAAESVISTFSNPSPFPDLSSETEAATPKHEFLYCDATLMRNVTSASEQLRQLAPSINFLVMCPGFTTLG</sequence>
<dbReference type="Gene3D" id="3.40.50.720">
    <property type="entry name" value="NAD(P)-binding Rossmann-like Domain"/>
    <property type="match status" value="1"/>
</dbReference>
<keyword evidence="5" id="KW-1185">Reference proteome</keyword>
<dbReference type="AlphaFoldDB" id="A0A8H5G5D8"/>
<accession>A0A8H5G5D8</accession>
<protein>
    <submittedName>
        <fullName evidence="2">Uncharacterized protein</fullName>
    </submittedName>
</protein>
<dbReference type="PANTHER" id="PTHR47534">
    <property type="entry name" value="YALI0E05731P"/>
    <property type="match status" value="1"/>
</dbReference>
<dbReference type="EMBL" id="JAACJN010000139">
    <property type="protein sequence ID" value="KAF5367863.1"/>
    <property type="molecule type" value="Genomic_DNA"/>
</dbReference>
<gene>
    <name evidence="4" type="ORF">D9757_011084</name>
    <name evidence="2" type="ORF">D9757_012269</name>
    <name evidence="3" type="ORF">D9757_013703</name>
</gene>
<dbReference type="EMBL" id="JAACJN010000230">
    <property type="protein sequence ID" value="KAF5358722.1"/>
    <property type="molecule type" value="Genomic_DNA"/>
</dbReference>
<dbReference type="SUPFAM" id="SSF51735">
    <property type="entry name" value="NAD(P)-binding Rossmann-fold domains"/>
    <property type="match status" value="1"/>
</dbReference>
<dbReference type="InterPro" id="IPR036291">
    <property type="entry name" value="NAD(P)-bd_dom_sf"/>
</dbReference>
<dbReference type="OrthoDB" id="2898509at2759"/>
<evidence type="ECO:0000256" key="1">
    <source>
        <dbReference type="ARBA" id="ARBA00023002"/>
    </source>
</evidence>
<proteinExistence type="predicted"/>
<organism evidence="2 5">
    <name type="scientific">Collybiopsis confluens</name>
    <dbReference type="NCBI Taxonomy" id="2823264"/>
    <lineage>
        <taxon>Eukaryota</taxon>
        <taxon>Fungi</taxon>
        <taxon>Dikarya</taxon>
        <taxon>Basidiomycota</taxon>
        <taxon>Agaricomycotina</taxon>
        <taxon>Agaricomycetes</taxon>
        <taxon>Agaricomycetidae</taxon>
        <taxon>Agaricales</taxon>
        <taxon>Marasmiineae</taxon>
        <taxon>Omphalotaceae</taxon>
        <taxon>Collybiopsis</taxon>
    </lineage>
</organism>